<keyword evidence="3" id="KW-0520">NAD</keyword>
<dbReference type="OMA" id="QYDNAGQ"/>
<evidence type="ECO:0000256" key="5">
    <source>
        <dbReference type="RuleBase" id="RU003345"/>
    </source>
</evidence>
<dbReference type="Gene3D" id="3.40.605.10">
    <property type="entry name" value="Aldehyde Dehydrogenase, Chain A, domain 1"/>
    <property type="match status" value="1"/>
</dbReference>
<evidence type="ECO:0000256" key="2">
    <source>
        <dbReference type="ARBA" id="ARBA00023002"/>
    </source>
</evidence>
<dbReference type="VEuPathDB" id="FungiDB:P174DRAFT_417283"/>
<evidence type="ECO:0000256" key="4">
    <source>
        <dbReference type="PROSITE-ProRule" id="PRU10007"/>
    </source>
</evidence>
<name>A0A2I1CPT9_ASPN1</name>
<dbReference type="InterPro" id="IPR016163">
    <property type="entry name" value="Ald_DH_C"/>
</dbReference>
<evidence type="ECO:0000256" key="3">
    <source>
        <dbReference type="ARBA" id="ARBA00023027"/>
    </source>
</evidence>
<dbReference type="InterPro" id="IPR016160">
    <property type="entry name" value="Ald_DH_CS_CYS"/>
</dbReference>
<dbReference type="CDD" id="cd07093">
    <property type="entry name" value="ALDH_F8_HMSADH"/>
    <property type="match status" value="1"/>
</dbReference>
<keyword evidence="2 5" id="KW-0560">Oxidoreductase</keyword>
<protein>
    <submittedName>
        <fullName evidence="7">Putative aldehyde dehydrogenase</fullName>
    </submittedName>
</protein>
<dbReference type="PROSITE" id="PS00070">
    <property type="entry name" value="ALDEHYDE_DEHYDR_CYS"/>
    <property type="match status" value="1"/>
</dbReference>
<dbReference type="Proteomes" id="UP000234474">
    <property type="component" value="Unassembled WGS sequence"/>
</dbReference>
<dbReference type="AlphaFoldDB" id="A0A2I1CPT9"/>
<dbReference type="Gene3D" id="3.40.309.10">
    <property type="entry name" value="Aldehyde Dehydrogenase, Chain A, domain 2"/>
    <property type="match status" value="1"/>
</dbReference>
<feature type="active site" evidence="4">
    <location>
        <position position="285"/>
    </location>
</feature>
<dbReference type="GO" id="GO:0016620">
    <property type="term" value="F:oxidoreductase activity, acting on the aldehyde or oxo group of donors, NAD or NADP as acceptor"/>
    <property type="evidence" value="ECO:0007669"/>
    <property type="project" value="InterPro"/>
</dbReference>
<organism evidence="7 8">
    <name type="scientific">Aspergillus novofumigatus (strain IBT 16806)</name>
    <dbReference type="NCBI Taxonomy" id="1392255"/>
    <lineage>
        <taxon>Eukaryota</taxon>
        <taxon>Fungi</taxon>
        <taxon>Dikarya</taxon>
        <taxon>Ascomycota</taxon>
        <taxon>Pezizomycotina</taxon>
        <taxon>Eurotiomycetes</taxon>
        <taxon>Eurotiomycetidae</taxon>
        <taxon>Eurotiales</taxon>
        <taxon>Aspergillaceae</taxon>
        <taxon>Aspergillus</taxon>
        <taxon>Aspergillus subgen. Fumigati</taxon>
    </lineage>
</organism>
<dbReference type="RefSeq" id="XP_024688231.1">
    <property type="nucleotide sequence ID" value="XM_024824594.1"/>
</dbReference>
<feature type="domain" description="Aldehyde dehydrogenase" evidence="6">
    <location>
        <begin position="242"/>
        <end position="503"/>
    </location>
</feature>
<dbReference type="InterPro" id="IPR029510">
    <property type="entry name" value="Ald_DH_CS_GLU"/>
</dbReference>
<sequence>MIQPWDYASIEAAESLLQQSSFEPFQLQNLINGAQTPSTSNEWLDSSNPKTGQIFARVPNSSAQDIENAVQAAESAFASWSQTPPSKRAAHLNRIATLIEERRGLFAVWESIDQGKTLARARVEIDRAISNFRYFAAYIQEQKTAARWTDDNVLTYEHRSPIGVFALISPWNMPLYLLTWKIAPCLAFGCTAVAKPSEVTSLSAYCKFSVAILGYRSLGSTWEGYYRCWTPARCSESRLWGGNLTGSALVRHPRVRGVSFTGGTATGIQIRRDTIEDIGKHVSLELGGKNPTLVFEDVDLDAAVATAARAAFENQGEICLCGSRIYVQRSIYDAFLSRFVAHVQEHYVLGRTVGAVVSLAHYRKIRSYLSLATQYPDSFKLGSVPPETPDGGYWIEPTILTVPDDSPIMKDEIFGPVVTVSSFDTEEEVIARANDSQYGLSSILLTRDGARMRRVGERLDAGMVWVNCWLVRELGTPFGGMKASGTGREGGDYSRDVFTNVRTLHIPSV</sequence>
<proteinExistence type="inferred from homology"/>
<accession>A0A2I1CPT9</accession>
<reference evidence="8" key="1">
    <citation type="journal article" date="2018" name="Proc. Natl. Acad. Sci. U.S.A.">
        <title>Linking secondary metabolites to gene clusters through genome sequencing of six diverse Aspergillus species.</title>
        <authorList>
            <person name="Kaerboelling I."/>
            <person name="Vesth T.C."/>
            <person name="Frisvad J.C."/>
            <person name="Nybo J.L."/>
            <person name="Theobald S."/>
            <person name="Kuo A."/>
            <person name="Bowyer P."/>
            <person name="Matsuda Y."/>
            <person name="Mondo S."/>
            <person name="Lyhne E.K."/>
            <person name="Kogle M.E."/>
            <person name="Clum A."/>
            <person name="Lipzen A."/>
            <person name="Salamov A."/>
            <person name="Ngan C.Y."/>
            <person name="Daum C."/>
            <person name="Chiniquy J."/>
            <person name="Barry K."/>
            <person name="LaButti K."/>
            <person name="Haridas S."/>
            <person name="Simmons B.A."/>
            <person name="Magnuson J.K."/>
            <person name="Mortensen U.H."/>
            <person name="Larsen T.O."/>
            <person name="Grigoriev I.V."/>
            <person name="Baker S.E."/>
            <person name="Andersen M.R."/>
        </authorList>
    </citation>
    <scope>NUCLEOTIDE SEQUENCE [LARGE SCALE GENOMIC DNA]</scope>
    <source>
        <strain evidence="8">IBT 16806</strain>
    </source>
</reference>
<evidence type="ECO:0000256" key="1">
    <source>
        <dbReference type="ARBA" id="ARBA00009986"/>
    </source>
</evidence>
<dbReference type="InterPro" id="IPR016162">
    <property type="entry name" value="Ald_DH_N"/>
</dbReference>
<dbReference type="PANTHER" id="PTHR43720:SF2">
    <property type="entry name" value="2-AMINOMUCONIC SEMIALDEHYDE DEHYDROGENASE"/>
    <property type="match status" value="1"/>
</dbReference>
<gene>
    <name evidence="7" type="ORF">P174DRAFT_417283</name>
</gene>
<dbReference type="OrthoDB" id="310895at2759"/>
<evidence type="ECO:0000313" key="8">
    <source>
        <dbReference type="Proteomes" id="UP000234474"/>
    </source>
</evidence>
<dbReference type="PROSITE" id="PS00687">
    <property type="entry name" value="ALDEHYDE_DEHYDR_GLU"/>
    <property type="match status" value="1"/>
</dbReference>
<feature type="domain" description="Aldehyde dehydrogenase" evidence="6">
    <location>
        <begin position="38"/>
        <end position="206"/>
    </location>
</feature>
<dbReference type="GeneID" id="36531919"/>
<comment type="similarity">
    <text evidence="1 5">Belongs to the aldehyde dehydrogenase family.</text>
</comment>
<evidence type="ECO:0000259" key="6">
    <source>
        <dbReference type="Pfam" id="PF00171"/>
    </source>
</evidence>
<dbReference type="EMBL" id="MSZS01000001">
    <property type="protein sequence ID" value="PKX99636.1"/>
    <property type="molecule type" value="Genomic_DNA"/>
</dbReference>
<comment type="caution">
    <text evidence="7">The sequence shown here is derived from an EMBL/GenBank/DDBJ whole genome shotgun (WGS) entry which is preliminary data.</text>
</comment>
<keyword evidence="8" id="KW-1185">Reference proteome</keyword>
<dbReference type="STRING" id="1392255.A0A2I1CPT9"/>
<evidence type="ECO:0000313" key="7">
    <source>
        <dbReference type="EMBL" id="PKX99636.1"/>
    </source>
</evidence>
<dbReference type="SUPFAM" id="SSF53720">
    <property type="entry name" value="ALDH-like"/>
    <property type="match status" value="1"/>
</dbReference>
<dbReference type="InterPro" id="IPR016161">
    <property type="entry name" value="Ald_DH/histidinol_DH"/>
</dbReference>
<dbReference type="InterPro" id="IPR015590">
    <property type="entry name" value="Aldehyde_DH_dom"/>
</dbReference>
<dbReference type="PANTHER" id="PTHR43720">
    <property type="entry name" value="2-AMINOMUCONIC SEMIALDEHYDE DEHYDROGENASE"/>
    <property type="match status" value="1"/>
</dbReference>
<dbReference type="Pfam" id="PF00171">
    <property type="entry name" value="Aldedh"/>
    <property type="match status" value="2"/>
</dbReference>